<dbReference type="CDD" id="cd00009">
    <property type="entry name" value="AAA"/>
    <property type="match status" value="1"/>
</dbReference>
<evidence type="ECO:0000256" key="4">
    <source>
        <dbReference type="ARBA" id="ARBA00023163"/>
    </source>
</evidence>
<evidence type="ECO:0000256" key="2">
    <source>
        <dbReference type="ARBA" id="ARBA00022840"/>
    </source>
</evidence>
<keyword evidence="3" id="KW-0805">Transcription regulation</keyword>
<dbReference type="SUPFAM" id="SSF52540">
    <property type="entry name" value="P-loop containing nucleoside triphosphate hydrolases"/>
    <property type="match status" value="1"/>
</dbReference>
<dbReference type="GO" id="GO:0006355">
    <property type="term" value="P:regulation of DNA-templated transcription"/>
    <property type="evidence" value="ECO:0007669"/>
    <property type="project" value="InterPro"/>
</dbReference>
<gene>
    <name evidence="6" type="ORF">C9940_01430</name>
</gene>
<dbReference type="Gene3D" id="1.10.8.60">
    <property type="match status" value="1"/>
</dbReference>
<accession>A0A2T4CYM5</accession>
<dbReference type="InterPro" id="IPR045343">
    <property type="entry name" value="VpsR"/>
</dbReference>
<dbReference type="InterPro" id="IPR002078">
    <property type="entry name" value="Sigma_54_int"/>
</dbReference>
<sequence>MKNKFFKPLIFIRFRKESEPIITYLKHLKWHVVTFDLNSHADSPVSFHTGSIGLVDFSEYDPQLDNLDRLKAFITSSKIKWLALVPSALLEQLSIKSLLRNYFDDYHLFPLTQMQLSNMLEQAKIMSSACDHPDNLIFDRVLLGHSRLINDLKQAIKKASSVDCTVLITGETGTGKELVARALHEMSDLSGPFIAVNCGGIANSLIQAELFGYEKGAFTGANQQKKGFIEAADNGTLLLDEIGELAFEQQANLLRFLQEGTIQRVGSVDTVKVRVRVIAATNVDLERAMYRERFRADLFYRLNVLEIKIPPLRDRQQDIELLAYYFLNKFSAEHHKQFSGFSSDCLAMMKSYAWHGNIREMMNRIQRAVIMCDGEELQSDDLGIELTDTKPRTQRLKAIKEETERRAIIDALERDEGNVSKASNHLGISRAMLYRLMNKHGLGH</sequence>
<name>A0A2T4CYM5_9GAMM</name>
<dbReference type="PRINTS" id="PR01590">
    <property type="entry name" value="HTHFIS"/>
</dbReference>
<dbReference type="InterPro" id="IPR058031">
    <property type="entry name" value="AAA_lid_NorR"/>
</dbReference>
<organism evidence="6">
    <name type="scientific">Pseudidiomarina aestuarii</name>
    <dbReference type="NCBI Taxonomy" id="624146"/>
    <lineage>
        <taxon>Bacteria</taxon>
        <taxon>Pseudomonadati</taxon>
        <taxon>Pseudomonadota</taxon>
        <taxon>Gammaproteobacteria</taxon>
        <taxon>Alteromonadales</taxon>
        <taxon>Idiomarinaceae</taxon>
        <taxon>Pseudidiomarina</taxon>
    </lineage>
</organism>
<dbReference type="GO" id="GO:0043565">
    <property type="term" value="F:sequence-specific DNA binding"/>
    <property type="evidence" value="ECO:0007669"/>
    <property type="project" value="InterPro"/>
</dbReference>
<dbReference type="Gene3D" id="1.10.10.60">
    <property type="entry name" value="Homeodomain-like"/>
    <property type="match status" value="1"/>
</dbReference>
<keyword evidence="2" id="KW-0067">ATP-binding</keyword>
<reference evidence="6" key="1">
    <citation type="submission" date="2018-03" db="EMBL/GenBank/DDBJ databases">
        <title>Cross-interface Injection: A General Nanoliter Liquid Handling Method Applied to Single Cells Genome Amplification Automated Nanoliter Liquid Handling Applied to Single Cell Multiple Displacement Amplification.</title>
        <authorList>
            <person name="Yun J."/>
            <person name="Xu P."/>
            <person name="Xu J."/>
            <person name="Dai X."/>
            <person name="Wang Y."/>
            <person name="Zheng X."/>
            <person name="Cao C."/>
            <person name="Yi Q."/>
            <person name="Zhu Y."/>
            <person name="Wang L."/>
            <person name="Dong Z."/>
            <person name="Huang Y."/>
            <person name="Huang L."/>
            <person name="Du W."/>
        </authorList>
    </citation>
    <scope>NUCLEOTIDE SEQUENCE [LARGE SCALE GENOMIC DNA]</scope>
    <source>
        <strain evidence="6">Z-D3-2</strain>
    </source>
</reference>
<dbReference type="PANTHER" id="PTHR32071">
    <property type="entry name" value="TRANSCRIPTIONAL REGULATORY PROTEIN"/>
    <property type="match status" value="1"/>
</dbReference>
<proteinExistence type="predicted"/>
<evidence type="ECO:0000256" key="1">
    <source>
        <dbReference type="ARBA" id="ARBA00022741"/>
    </source>
</evidence>
<dbReference type="PROSITE" id="PS00675">
    <property type="entry name" value="SIGMA54_INTERACT_1"/>
    <property type="match status" value="1"/>
</dbReference>
<keyword evidence="1" id="KW-0547">Nucleotide-binding</keyword>
<dbReference type="PROSITE" id="PS50045">
    <property type="entry name" value="SIGMA54_INTERACT_4"/>
    <property type="match status" value="1"/>
</dbReference>
<protein>
    <submittedName>
        <fullName evidence="6">Sigma-54-dependent Fis family transcriptional regulator</fullName>
    </submittedName>
</protein>
<dbReference type="Pfam" id="PF25601">
    <property type="entry name" value="AAA_lid_14"/>
    <property type="match status" value="1"/>
</dbReference>
<dbReference type="InterPro" id="IPR002197">
    <property type="entry name" value="HTH_Fis"/>
</dbReference>
<dbReference type="SMART" id="SM00382">
    <property type="entry name" value="AAA"/>
    <property type="match status" value="1"/>
</dbReference>
<dbReference type="InterPro" id="IPR003593">
    <property type="entry name" value="AAA+_ATPase"/>
</dbReference>
<feature type="domain" description="Sigma-54 factor interaction" evidence="5">
    <location>
        <begin position="142"/>
        <end position="370"/>
    </location>
</feature>
<dbReference type="InterPro" id="IPR009057">
    <property type="entry name" value="Homeodomain-like_sf"/>
</dbReference>
<evidence type="ECO:0000256" key="3">
    <source>
        <dbReference type="ARBA" id="ARBA00023015"/>
    </source>
</evidence>
<dbReference type="SUPFAM" id="SSF46689">
    <property type="entry name" value="Homeodomain-like"/>
    <property type="match status" value="1"/>
</dbReference>
<dbReference type="PANTHER" id="PTHR32071:SF120">
    <property type="entry name" value="TRANSCRIPTIONAL REGULATOR-RELATED"/>
    <property type="match status" value="1"/>
</dbReference>
<keyword evidence="4" id="KW-0804">Transcription</keyword>
<dbReference type="EMBL" id="PYVN01000008">
    <property type="protein sequence ID" value="PTB86667.1"/>
    <property type="molecule type" value="Genomic_DNA"/>
</dbReference>
<dbReference type="GO" id="GO:0005524">
    <property type="term" value="F:ATP binding"/>
    <property type="evidence" value="ECO:0007669"/>
    <property type="project" value="UniProtKB-KW"/>
</dbReference>
<evidence type="ECO:0000259" key="5">
    <source>
        <dbReference type="PROSITE" id="PS50045"/>
    </source>
</evidence>
<dbReference type="InterPro" id="IPR025662">
    <property type="entry name" value="Sigma_54_int_dom_ATP-bd_1"/>
</dbReference>
<dbReference type="Pfam" id="PF00158">
    <property type="entry name" value="Sigma54_activat"/>
    <property type="match status" value="1"/>
</dbReference>
<dbReference type="InterPro" id="IPR027417">
    <property type="entry name" value="P-loop_NTPase"/>
</dbReference>
<dbReference type="Pfam" id="PF20161">
    <property type="entry name" value="VpsR"/>
    <property type="match status" value="1"/>
</dbReference>
<comment type="caution">
    <text evidence="6">The sequence shown here is derived from an EMBL/GenBank/DDBJ whole genome shotgun (WGS) entry which is preliminary data.</text>
</comment>
<dbReference type="FunFam" id="3.40.50.300:FF:000006">
    <property type="entry name" value="DNA-binding transcriptional regulator NtrC"/>
    <property type="match status" value="1"/>
</dbReference>
<dbReference type="InterPro" id="IPR025943">
    <property type="entry name" value="Sigma_54_int_dom_ATP-bd_2"/>
</dbReference>
<dbReference type="Pfam" id="PF02954">
    <property type="entry name" value="HTH_8"/>
    <property type="match status" value="1"/>
</dbReference>
<dbReference type="PROSITE" id="PS00676">
    <property type="entry name" value="SIGMA54_INTERACT_2"/>
    <property type="match status" value="1"/>
</dbReference>
<dbReference type="Gene3D" id="3.40.50.300">
    <property type="entry name" value="P-loop containing nucleotide triphosphate hydrolases"/>
    <property type="match status" value="1"/>
</dbReference>
<evidence type="ECO:0000313" key="6">
    <source>
        <dbReference type="EMBL" id="PTB86667.1"/>
    </source>
</evidence>
<dbReference type="AlphaFoldDB" id="A0A2T4CYM5"/>